<evidence type="ECO:0000259" key="2">
    <source>
        <dbReference type="Pfam" id="PF14534"/>
    </source>
</evidence>
<feature type="compositionally biased region" description="Low complexity" evidence="1">
    <location>
        <begin position="9"/>
        <end position="21"/>
    </location>
</feature>
<dbReference type="Proteomes" id="UP000261931">
    <property type="component" value="Unassembled WGS sequence"/>
</dbReference>
<dbReference type="Gene3D" id="3.10.450.50">
    <property type="match status" value="1"/>
</dbReference>
<dbReference type="InterPro" id="IPR032710">
    <property type="entry name" value="NTF2-like_dom_sf"/>
</dbReference>
<proteinExistence type="predicted"/>
<dbReference type="Pfam" id="PF14534">
    <property type="entry name" value="DUF4440"/>
    <property type="match status" value="1"/>
</dbReference>
<reference evidence="3 4" key="1">
    <citation type="submission" date="2018-08" db="EMBL/GenBank/DDBJ databases">
        <title>Hydrogenophaga sp. LA-38 isolated from sludge.</title>
        <authorList>
            <person name="Im W.-T."/>
        </authorList>
    </citation>
    <scope>NUCLEOTIDE SEQUENCE [LARGE SCALE GENOMIC DNA]</scope>
    <source>
        <strain evidence="3 4">LA-38</strain>
    </source>
</reference>
<keyword evidence="4" id="KW-1185">Reference proteome</keyword>
<gene>
    <name evidence="3" type="ORF">DY262_21070</name>
</gene>
<sequence>MTRLSMACATSTASTSTTASSPPRRSGPTWPIACAGSASEPRSVSAYTDTAGRRAHHGPVHKRLHGSHGDFMSKHPDAVAAITQRYQEWMKAIRERDLEAILSIYADDATYMPPGRPLATGRAKLKEVWGGYLQRKDFVAEYTPTLHLSDAGDMAYDIGRYRISMVKDEGPVSFVGKYVVVWKKVDGQWRAMLDMDNDNGPEAKA</sequence>
<evidence type="ECO:0000256" key="1">
    <source>
        <dbReference type="SAM" id="MobiDB-lite"/>
    </source>
</evidence>
<feature type="region of interest" description="Disordered" evidence="1">
    <location>
        <begin position="1"/>
        <end position="60"/>
    </location>
</feature>
<organism evidence="3 4">
    <name type="scientific">Hydrogenophaga borbori</name>
    <dbReference type="NCBI Taxonomy" id="2294117"/>
    <lineage>
        <taxon>Bacteria</taxon>
        <taxon>Pseudomonadati</taxon>
        <taxon>Pseudomonadota</taxon>
        <taxon>Betaproteobacteria</taxon>
        <taxon>Burkholderiales</taxon>
        <taxon>Comamonadaceae</taxon>
        <taxon>Hydrogenophaga</taxon>
    </lineage>
</organism>
<dbReference type="CDD" id="cd00531">
    <property type="entry name" value="NTF2_like"/>
    <property type="match status" value="1"/>
</dbReference>
<evidence type="ECO:0000313" key="4">
    <source>
        <dbReference type="Proteomes" id="UP000261931"/>
    </source>
</evidence>
<feature type="domain" description="DUF4440" evidence="2">
    <location>
        <begin position="82"/>
        <end position="190"/>
    </location>
</feature>
<dbReference type="AlphaFoldDB" id="A0A372EDS3"/>
<dbReference type="EMBL" id="QVLS01000019">
    <property type="protein sequence ID" value="RFP75578.1"/>
    <property type="molecule type" value="Genomic_DNA"/>
</dbReference>
<dbReference type="InterPro" id="IPR027843">
    <property type="entry name" value="DUF4440"/>
</dbReference>
<accession>A0A372EDS3</accession>
<dbReference type="SUPFAM" id="SSF54427">
    <property type="entry name" value="NTF2-like"/>
    <property type="match status" value="1"/>
</dbReference>
<protein>
    <submittedName>
        <fullName evidence="3">Nuclear transport factor 2 family protein</fullName>
    </submittedName>
</protein>
<evidence type="ECO:0000313" key="3">
    <source>
        <dbReference type="EMBL" id="RFP75578.1"/>
    </source>
</evidence>
<comment type="caution">
    <text evidence="3">The sequence shown here is derived from an EMBL/GenBank/DDBJ whole genome shotgun (WGS) entry which is preliminary data.</text>
</comment>
<name>A0A372EDS3_9BURK</name>